<dbReference type="SUPFAM" id="SSF63829">
    <property type="entry name" value="Calcium-dependent phosphotriesterase"/>
    <property type="match status" value="1"/>
</dbReference>
<comment type="similarity">
    <text evidence="1">Belongs to the SMP-30/CGR1 family.</text>
</comment>
<dbReference type="EMBL" id="MLBY01000004">
    <property type="protein sequence ID" value="MEE7456573.1"/>
    <property type="molecule type" value="Genomic_DNA"/>
</dbReference>
<evidence type="ECO:0000259" key="2">
    <source>
        <dbReference type="Pfam" id="PF08450"/>
    </source>
</evidence>
<gene>
    <name evidence="3" type="ORF">MRSR164_07210</name>
</gene>
<organism evidence="3 4">
    <name type="scientific">Methylobacterium radiotolerans</name>
    <dbReference type="NCBI Taxonomy" id="31998"/>
    <lineage>
        <taxon>Bacteria</taxon>
        <taxon>Pseudomonadati</taxon>
        <taxon>Pseudomonadota</taxon>
        <taxon>Alphaproteobacteria</taxon>
        <taxon>Hyphomicrobiales</taxon>
        <taxon>Methylobacteriaceae</taxon>
        <taxon>Methylobacterium</taxon>
    </lineage>
</organism>
<dbReference type="PRINTS" id="PR01790">
    <property type="entry name" value="SMP30FAMILY"/>
</dbReference>
<proteinExistence type="inferred from homology"/>
<accession>A0ABU7T7S8</accession>
<dbReference type="Proteomes" id="UP001349262">
    <property type="component" value="Unassembled WGS sequence"/>
</dbReference>
<evidence type="ECO:0000313" key="3">
    <source>
        <dbReference type="EMBL" id="MEE7456573.1"/>
    </source>
</evidence>
<comment type="caution">
    <text evidence="3">The sequence shown here is derived from an EMBL/GenBank/DDBJ whole genome shotgun (WGS) entry which is preliminary data.</text>
</comment>
<dbReference type="InterPro" id="IPR013658">
    <property type="entry name" value="SGL"/>
</dbReference>
<reference evidence="3 4" key="1">
    <citation type="journal article" date="2012" name="Genet. Mol. Biol.">
        <title>Analysis of 16S rRNA and mxaF genes revealing insights into Methylobacterium niche-specific plant association.</title>
        <authorList>
            <person name="Dourado M.N."/>
            <person name="Andreote F.D."/>
            <person name="Dini-Andreote F."/>
            <person name="Conti R."/>
            <person name="Araujo J.M."/>
            <person name="Araujo W.L."/>
        </authorList>
    </citation>
    <scope>NUCLEOTIDE SEQUENCE [LARGE SCALE GENOMIC DNA]</scope>
    <source>
        <strain evidence="3 4">SR1.6/4</strain>
    </source>
</reference>
<dbReference type="InterPro" id="IPR011042">
    <property type="entry name" value="6-blade_b-propeller_TolB-like"/>
</dbReference>
<protein>
    <submittedName>
        <fullName evidence="3">Gluconolaconase</fullName>
    </submittedName>
</protein>
<evidence type="ECO:0000313" key="4">
    <source>
        <dbReference type="Proteomes" id="UP001349262"/>
    </source>
</evidence>
<dbReference type="InterPro" id="IPR005511">
    <property type="entry name" value="SMP-30"/>
</dbReference>
<dbReference type="Pfam" id="PF08450">
    <property type="entry name" value="SGL"/>
    <property type="match status" value="1"/>
</dbReference>
<keyword evidence="4" id="KW-1185">Reference proteome</keyword>
<sequence length="299" mass="33009">MTPTVHPHTPRVTVACGCALGEEVLWDERDGSLLWVDIENPAVWRHWPERNESLRLPLDEKIGFAVPTPDPDRVVAGFQTGVALLRLSDGARTPLVRPDEYRAGDRLNSGNAGADGRLYFGSMDDAEEEATGSFFRWDGTRLERFGGRAAITNGPVLSPDGTRLYTIDTAQGIVRLHDLDGDRIGEPQPLIRFDEGSGKPDGLTLDAEGHLWICHYGAGRITRFTPDGEPEHLLPMPTALVTKCAFGGPDLSTLYITTCLRGRNPTIDPMAGHLYQVETEFRGLPTRRLDLPLFHEGNY</sequence>
<evidence type="ECO:0000256" key="1">
    <source>
        <dbReference type="ARBA" id="ARBA00008853"/>
    </source>
</evidence>
<dbReference type="Gene3D" id="2.120.10.30">
    <property type="entry name" value="TolB, C-terminal domain"/>
    <property type="match status" value="1"/>
</dbReference>
<dbReference type="PANTHER" id="PTHR10907:SF47">
    <property type="entry name" value="REGUCALCIN"/>
    <property type="match status" value="1"/>
</dbReference>
<feature type="domain" description="SMP-30/Gluconolactonase/LRE-like region" evidence="2">
    <location>
        <begin position="20"/>
        <end position="259"/>
    </location>
</feature>
<dbReference type="PANTHER" id="PTHR10907">
    <property type="entry name" value="REGUCALCIN"/>
    <property type="match status" value="1"/>
</dbReference>
<name>A0ABU7T7S8_9HYPH</name>